<dbReference type="SUPFAM" id="SSF50118">
    <property type="entry name" value="Cell growth inhibitor/plasmid maintenance toxic component"/>
    <property type="match status" value="1"/>
</dbReference>
<comment type="caution">
    <text evidence="4">The sequence shown here is derived from an EMBL/GenBank/DDBJ whole genome shotgun (WGS) entry which is preliminary data.</text>
</comment>
<dbReference type="AlphaFoldDB" id="A0A414A707"/>
<evidence type="ECO:0000313" key="4">
    <source>
        <dbReference type="EMBL" id="RHC41477.1"/>
    </source>
</evidence>
<dbReference type="GO" id="GO:0004521">
    <property type="term" value="F:RNA endonuclease activity"/>
    <property type="evidence" value="ECO:0007669"/>
    <property type="project" value="TreeGrafter"/>
</dbReference>
<evidence type="ECO:0000256" key="2">
    <source>
        <dbReference type="ARBA" id="ARBA00022649"/>
    </source>
</evidence>
<feature type="coiled-coil region" evidence="3">
    <location>
        <begin position="111"/>
        <end position="145"/>
    </location>
</feature>
<dbReference type="PANTHER" id="PTHR33988">
    <property type="entry name" value="ENDORIBONUCLEASE MAZF-RELATED"/>
    <property type="match status" value="1"/>
</dbReference>
<dbReference type="InterPro" id="IPR003477">
    <property type="entry name" value="PemK-like"/>
</dbReference>
<evidence type="ECO:0000256" key="3">
    <source>
        <dbReference type="SAM" id="Coils"/>
    </source>
</evidence>
<dbReference type="GO" id="GO:0016075">
    <property type="term" value="P:rRNA catabolic process"/>
    <property type="evidence" value="ECO:0007669"/>
    <property type="project" value="TreeGrafter"/>
</dbReference>
<evidence type="ECO:0000256" key="1">
    <source>
        <dbReference type="ARBA" id="ARBA00007521"/>
    </source>
</evidence>
<keyword evidence="3" id="KW-0175">Coiled coil</keyword>
<comment type="similarity">
    <text evidence="1">Belongs to the PemK/MazF family.</text>
</comment>
<keyword evidence="2" id="KW-1277">Toxin-antitoxin system</keyword>
<proteinExistence type="inferred from homology"/>
<protein>
    <submittedName>
        <fullName evidence="4">Type II toxin-antitoxin system PemK/MazF family toxin</fullName>
    </submittedName>
</protein>
<dbReference type="GO" id="GO:0003677">
    <property type="term" value="F:DNA binding"/>
    <property type="evidence" value="ECO:0007669"/>
    <property type="project" value="InterPro"/>
</dbReference>
<dbReference type="GO" id="GO:0006402">
    <property type="term" value="P:mRNA catabolic process"/>
    <property type="evidence" value="ECO:0007669"/>
    <property type="project" value="TreeGrafter"/>
</dbReference>
<organism evidence="4 5">
    <name type="scientific">Agathobacter rectalis</name>
    <dbReference type="NCBI Taxonomy" id="39491"/>
    <lineage>
        <taxon>Bacteria</taxon>
        <taxon>Bacillati</taxon>
        <taxon>Bacillota</taxon>
        <taxon>Clostridia</taxon>
        <taxon>Lachnospirales</taxon>
        <taxon>Lachnospiraceae</taxon>
        <taxon>Agathobacter</taxon>
    </lineage>
</organism>
<dbReference type="EMBL" id="QSHU01000002">
    <property type="protein sequence ID" value="RHC41477.1"/>
    <property type="molecule type" value="Genomic_DNA"/>
</dbReference>
<name>A0A414A707_9FIRM</name>
<gene>
    <name evidence="4" type="ORF">DW848_01980</name>
</gene>
<accession>A0A414A707</accession>
<sequence length="159" mass="18324">MKRGDIYFIRDTRQSIGSEQRADRPAIIISNDRNNNHSSVYEVVYMTTQPKTDLPTHFIINSALRTSTVLCEQINSVYEERIGEWIGTLTPEEMKQLDECLTVSVGINTKAEKEPAEIESLRQQLAEMTERQQTTEQQAKTYKEMYEFLLSKQLGTKGK</sequence>
<dbReference type="Proteomes" id="UP000286104">
    <property type="component" value="Unassembled WGS sequence"/>
</dbReference>
<dbReference type="InterPro" id="IPR011067">
    <property type="entry name" value="Plasmid_toxin/cell-grow_inhib"/>
</dbReference>
<evidence type="ECO:0000313" key="5">
    <source>
        <dbReference type="Proteomes" id="UP000286104"/>
    </source>
</evidence>
<dbReference type="PANTHER" id="PTHR33988:SF2">
    <property type="entry name" value="ENDORIBONUCLEASE MAZF"/>
    <property type="match status" value="1"/>
</dbReference>
<dbReference type="Gene3D" id="2.30.30.110">
    <property type="match status" value="1"/>
</dbReference>
<reference evidence="4 5" key="1">
    <citation type="submission" date="2018-08" db="EMBL/GenBank/DDBJ databases">
        <title>A genome reference for cultivated species of the human gut microbiota.</title>
        <authorList>
            <person name="Zou Y."/>
            <person name="Xue W."/>
            <person name="Luo G."/>
        </authorList>
    </citation>
    <scope>NUCLEOTIDE SEQUENCE [LARGE SCALE GENOMIC DNA]</scope>
    <source>
        <strain evidence="4 5">AM36-3AA</strain>
    </source>
</reference>
<dbReference type="Pfam" id="PF02452">
    <property type="entry name" value="PemK_toxin"/>
    <property type="match status" value="1"/>
</dbReference>